<keyword evidence="4" id="KW-1185">Reference proteome</keyword>
<feature type="region of interest" description="Disordered" evidence="1">
    <location>
        <begin position="173"/>
        <end position="212"/>
    </location>
</feature>
<proteinExistence type="predicted"/>
<name>A0A4V4HQG5_9ACTN</name>
<feature type="compositionally biased region" description="Basic and acidic residues" evidence="1">
    <location>
        <begin position="180"/>
        <end position="212"/>
    </location>
</feature>
<feature type="transmembrane region" description="Helical" evidence="2">
    <location>
        <begin position="113"/>
        <end position="136"/>
    </location>
</feature>
<accession>A0A4V4HQG5</accession>
<feature type="transmembrane region" description="Helical" evidence="2">
    <location>
        <begin position="41"/>
        <end position="62"/>
    </location>
</feature>
<comment type="caution">
    <text evidence="3">The sequence shown here is derived from an EMBL/GenBank/DDBJ whole genome shotgun (WGS) entry which is preliminary data.</text>
</comment>
<evidence type="ECO:0000313" key="3">
    <source>
        <dbReference type="EMBL" id="THV33686.1"/>
    </source>
</evidence>
<evidence type="ECO:0000256" key="1">
    <source>
        <dbReference type="SAM" id="MobiDB-lite"/>
    </source>
</evidence>
<evidence type="ECO:0000256" key="2">
    <source>
        <dbReference type="SAM" id="Phobius"/>
    </source>
</evidence>
<keyword evidence="2" id="KW-1133">Transmembrane helix</keyword>
<sequence>MGHGPPHTAAATSLAAWQNRSVTYSREPQSPPPRQRAPYPVRLALAAWVILEAAAFFGLVYLIGVLYTLMIFIGTSFIGIALVQYVGGKSFQEARDYLNSGGDPSKEPAKHGYALGGAVCLIVPGFVTDLIGLLLLSPPTRLLFRGLGRWIAAKTPQVNFGANWGARSGSVIDGEVIDDTEPRGDGGADPGRGRPSGDDKHPGDDKRPRPIE</sequence>
<keyword evidence="2" id="KW-0472">Membrane</keyword>
<dbReference type="PANTHER" id="PTHR35335:SF1">
    <property type="entry name" value="UPF0716 PROTEIN FXSA"/>
    <property type="match status" value="1"/>
</dbReference>
<dbReference type="NCBIfam" id="NF008528">
    <property type="entry name" value="PRK11463.1-2"/>
    <property type="match status" value="1"/>
</dbReference>
<keyword evidence="2" id="KW-0812">Transmembrane</keyword>
<protein>
    <submittedName>
        <fullName evidence="3">FxsA family protein</fullName>
    </submittedName>
</protein>
<dbReference type="Proteomes" id="UP000308760">
    <property type="component" value="Unassembled WGS sequence"/>
</dbReference>
<reference evidence="4" key="1">
    <citation type="submission" date="2019-04" db="EMBL/GenBank/DDBJ databases">
        <title>Nocardioides xinjiangensis sp. nov.</title>
        <authorList>
            <person name="Liu S."/>
        </authorList>
    </citation>
    <scope>NUCLEOTIDE SEQUENCE [LARGE SCALE GENOMIC DNA]</scope>
    <source>
        <strain evidence="4">18</strain>
    </source>
</reference>
<evidence type="ECO:0000313" key="4">
    <source>
        <dbReference type="Proteomes" id="UP000308760"/>
    </source>
</evidence>
<dbReference type="Pfam" id="PF04186">
    <property type="entry name" value="FxsA"/>
    <property type="match status" value="1"/>
</dbReference>
<dbReference type="EMBL" id="STGY01000083">
    <property type="protein sequence ID" value="THV33686.1"/>
    <property type="molecule type" value="Genomic_DNA"/>
</dbReference>
<dbReference type="OrthoDB" id="5192742at2"/>
<organism evidence="3 4">
    <name type="scientific">Glycomyces buryatensis</name>
    <dbReference type="NCBI Taxonomy" id="2570927"/>
    <lineage>
        <taxon>Bacteria</taxon>
        <taxon>Bacillati</taxon>
        <taxon>Actinomycetota</taxon>
        <taxon>Actinomycetes</taxon>
        <taxon>Glycomycetales</taxon>
        <taxon>Glycomycetaceae</taxon>
        <taxon>Glycomyces</taxon>
    </lineage>
</organism>
<dbReference type="GO" id="GO:0016020">
    <property type="term" value="C:membrane"/>
    <property type="evidence" value="ECO:0007669"/>
    <property type="project" value="InterPro"/>
</dbReference>
<dbReference type="InterPro" id="IPR007313">
    <property type="entry name" value="FxsA"/>
</dbReference>
<dbReference type="PANTHER" id="PTHR35335">
    <property type="entry name" value="UPF0716 PROTEIN FXSA"/>
    <property type="match status" value="1"/>
</dbReference>
<gene>
    <name evidence="3" type="ORF">FAB82_24955</name>
</gene>
<reference evidence="3 4" key="2">
    <citation type="submission" date="2019-05" db="EMBL/GenBank/DDBJ databases">
        <title>Glycomyces buryatensis sp. nov.</title>
        <authorList>
            <person name="Nikitina E."/>
        </authorList>
    </citation>
    <scope>NUCLEOTIDE SEQUENCE [LARGE SCALE GENOMIC DNA]</scope>
    <source>
        <strain evidence="3 4">18</strain>
    </source>
</reference>
<feature type="transmembrane region" description="Helical" evidence="2">
    <location>
        <begin position="69"/>
        <end position="87"/>
    </location>
</feature>
<dbReference type="AlphaFoldDB" id="A0A4V4HQG5"/>